<organism evidence="9 10">
    <name type="scientific">Ladona fulva</name>
    <name type="common">Scarce chaser dragonfly</name>
    <name type="synonym">Libellula fulva</name>
    <dbReference type="NCBI Taxonomy" id="123851"/>
    <lineage>
        <taxon>Eukaryota</taxon>
        <taxon>Metazoa</taxon>
        <taxon>Ecdysozoa</taxon>
        <taxon>Arthropoda</taxon>
        <taxon>Hexapoda</taxon>
        <taxon>Insecta</taxon>
        <taxon>Pterygota</taxon>
        <taxon>Palaeoptera</taxon>
        <taxon>Odonata</taxon>
        <taxon>Epiprocta</taxon>
        <taxon>Anisoptera</taxon>
        <taxon>Libelluloidea</taxon>
        <taxon>Libellulidae</taxon>
        <taxon>Ladona</taxon>
    </lineage>
</organism>
<evidence type="ECO:0000313" key="10">
    <source>
        <dbReference type="Proteomes" id="UP000792457"/>
    </source>
</evidence>
<dbReference type="GO" id="GO:0051301">
    <property type="term" value="P:cell division"/>
    <property type="evidence" value="ECO:0007669"/>
    <property type="project" value="UniProtKB-KW"/>
</dbReference>
<dbReference type="PANTHER" id="PTHR14222">
    <property type="entry name" value="CONDENSIN"/>
    <property type="match status" value="1"/>
</dbReference>
<evidence type="ECO:0000313" key="9">
    <source>
        <dbReference type="EMBL" id="KAG8236848.1"/>
    </source>
</evidence>
<dbReference type="SUPFAM" id="SSF48371">
    <property type="entry name" value="ARM repeat"/>
    <property type="match status" value="1"/>
</dbReference>
<dbReference type="AlphaFoldDB" id="A0A8K0KRA0"/>
<keyword evidence="3" id="KW-0498">Mitosis</keyword>
<dbReference type="Pfam" id="PF12717">
    <property type="entry name" value="Cnd1"/>
    <property type="match status" value="1"/>
</dbReference>
<keyword evidence="4" id="KW-0226">DNA condensation</keyword>
<evidence type="ECO:0000259" key="8">
    <source>
        <dbReference type="Pfam" id="PF12717"/>
    </source>
</evidence>
<dbReference type="GO" id="GO:0042393">
    <property type="term" value="F:histone binding"/>
    <property type="evidence" value="ECO:0007669"/>
    <property type="project" value="TreeGrafter"/>
</dbReference>
<dbReference type="GO" id="GO:0005634">
    <property type="term" value="C:nucleus"/>
    <property type="evidence" value="ECO:0007669"/>
    <property type="project" value="UniProtKB-SubCell"/>
</dbReference>
<dbReference type="InterPro" id="IPR016024">
    <property type="entry name" value="ARM-type_fold"/>
</dbReference>
<keyword evidence="2" id="KW-0132">Cell division</keyword>
<dbReference type="InterPro" id="IPR032682">
    <property type="entry name" value="Cnd1_C"/>
</dbReference>
<dbReference type="InterPro" id="IPR026971">
    <property type="entry name" value="CND1/NCAPD3"/>
</dbReference>
<evidence type="ECO:0000256" key="5">
    <source>
        <dbReference type="ARBA" id="ARBA00023242"/>
    </source>
</evidence>
<dbReference type="InterPro" id="IPR011989">
    <property type="entry name" value="ARM-like"/>
</dbReference>
<protein>
    <recommendedName>
        <fullName evidence="8">Condensin complex subunit 1 C-terminal domain-containing protein</fullName>
    </recommendedName>
</protein>
<keyword evidence="5" id="KW-0539">Nucleus</keyword>
<evidence type="ECO:0000256" key="2">
    <source>
        <dbReference type="ARBA" id="ARBA00022618"/>
    </source>
</evidence>
<dbReference type="Gene3D" id="1.25.10.10">
    <property type="entry name" value="Leucine-rich Repeat Variant"/>
    <property type="match status" value="1"/>
</dbReference>
<dbReference type="EMBL" id="KZ309087">
    <property type="protein sequence ID" value="KAG8236848.1"/>
    <property type="molecule type" value="Genomic_DNA"/>
</dbReference>
<gene>
    <name evidence="9" type="ORF">J437_LFUL017213</name>
</gene>
<name>A0A8K0KRA0_LADFU</name>
<comment type="subcellular location">
    <subcellularLocation>
        <location evidence="1">Nucleus</location>
    </subcellularLocation>
</comment>
<proteinExistence type="predicted"/>
<dbReference type="GO" id="GO:0007076">
    <property type="term" value="P:mitotic chromosome condensation"/>
    <property type="evidence" value="ECO:0007669"/>
    <property type="project" value="InterPro"/>
</dbReference>
<sequence>MEMTKSEDGVDDIIGAVADDAEAEFIRNVCETELVTGSNLLSLLCPVVVMICSKPKKYHDKNLRASVVLALAKYMCVSSMVCQKYIQLLVTVMEQSPEPVIRGNCVIALGDLCYRFPNITEPWSPNIYGRLRDEADSVRHNTLMVLTHLIMNDMVKVKGQISDMALCILDPNRKLSEIAKLFFKELAQKGNALYNVMTDIISRLSNPALGVPESSFQTILSFLIQLIQKDRQIDSLVEKLCLRFQTTSSGAFLDKPAEENKGLPGTGNKGPTAESQDKGPES</sequence>
<evidence type="ECO:0000256" key="3">
    <source>
        <dbReference type="ARBA" id="ARBA00022776"/>
    </source>
</evidence>
<evidence type="ECO:0000256" key="7">
    <source>
        <dbReference type="SAM" id="MobiDB-lite"/>
    </source>
</evidence>
<accession>A0A8K0KRA0</accession>
<evidence type="ECO:0000256" key="4">
    <source>
        <dbReference type="ARBA" id="ARBA00023067"/>
    </source>
</evidence>
<reference evidence="9" key="2">
    <citation type="submission" date="2017-10" db="EMBL/GenBank/DDBJ databases">
        <title>Ladona fulva Genome sequencing and assembly.</title>
        <authorList>
            <person name="Murali S."/>
            <person name="Richards S."/>
            <person name="Bandaranaike D."/>
            <person name="Bellair M."/>
            <person name="Blankenburg K."/>
            <person name="Chao H."/>
            <person name="Dinh H."/>
            <person name="Doddapaneni H."/>
            <person name="Dugan-Rocha S."/>
            <person name="Elkadiri S."/>
            <person name="Gnanaolivu R."/>
            <person name="Hernandez B."/>
            <person name="Skinner E."/>
            <person name="Javaid M."/>
            <person name="Lee S."/>
            <person name="Li M."/>
            <person name="Ming W."/>
            <person name="Munidasa M."/>
            <person name="Muniz J."/>
            <person name="Nguyen L."/>
            <person name="Hughes D."/>
            <person name="Osuji N."/>
            <person name="Pu L.-L."/>
            <person name="Puazo M."/>
            <person name="Qu C."/>
            <person name="Quiroz J."/>
            <person name="Raj R."/>
            <person name="Weissenberger G."/>
            <person name="Xin Y."/>
            <person name="Zou X."/>
            <person name="Han Y."/>
            <person name="Worley K."/>
            <person name="Muzny D."/>
            <person name="Gibbs R."/>
        </authorList>
    </citation>
    <scope>NUCLEOTIDE SEQUENCE</scope>
    <source>
        <strain evidence="9">Sampled in the wild</strain>
    </source>
</reference>
<dbReference type="GO" id="GO:0010032">
    <property type="term" value="P:meiotic chromosome condensation"/>
    <property type="evidence" value="ECO:0007669"/>
    <property type="project" value="TreeGrafter"/>
</dbReference>
<dbReference type="Proteomes" id="UP000792457">
    <property type="component" value="Unassembled WGS sequence"/>
</dbReference>
<dbReference type="GO" id="GO:0000796">
    <property type="term" value="C:condensin complex"/>
    <property type="evidence" value="ECO:0007669"/>
    <property type="project" value="TreeGrafter"/>
</dbReference>
<feature type="region of interest" description="Disordered" evidence="7">
    <location>
        <begin position="253"/>
        <end position="282"/>
    </location>
</feature>
<reference evidence="9" key="1">
    <citation type="submission" date="2013-04" db="EMBL/GenBank/DDBJ databases">
        <authorList>
            <person name="Qu J."/>
            <person name="Murali S.C."/>
            <person name="Bandaranaike D."/>
            <person name="Bellair M."/>
            <person name="Blankenburg K."/>
            <person name="Chao H."/>
            <person name="Dinh H."/>
            <person name="Doddapaneni H."/>
            <person name="Downs B."/>
            <person name="Dugan-Rocha S."/>
            <person name="Elkadiri S."/>
            <person name="Gnanaolivu R.D."/>
            <person name="Hernandez B."/>
            <person name="Javaid M."/>
            <person name="Jayaseelan J.C."/>
            <person name="Lee S."/>
            <person name="Li M."/>
            <person name="Ming W."/>
            <person name="Munidasa M."/>
            <person name="Muniz J."/>
            <person name="Nguyen L."/>
            <person name="Ongeri F."/>
            <person name="Osuji N."/>
            <person name="Pu L.-L."/>
            <person name="Puazo M."/>
            <person name="Qu C."/>
            <person name="Quiroz J."/>
            <person name="Raj R."/>
            <person name="Weissenberger G."/>
            <person name="Xin Y."/>
            <person name="Zou X."/>
            <person name="Han Y."/>
            <person name="Richards S."/>
            <person name="Worley K."/>
            <person name="Muzny D."/>
            <person name="Gibbs R."/>
        </authorList>
    </citation>
    <scope>NUCLEOTIDE SEQUENCE</scope>
    <source>
        <strain evidence="9">Sampled in the wild</strain>
    </source>
</reference>
<feature type="non-terminal residue" evidence="9">
    <location>
        <position position="1"/>
    </location>
</feature>
<keyword evidence="10" id="KW-1185">Reference proteome</keyword>
<dbReference type="OrthoDB" id="436262at2759"/>
<comment type="caution">
    <text evidence="9">The sequence shown here is derived from an EMBL/GenBank/DDBJ whole genome shotgun (WGS) entry which is preliminary data.</text>
</comment>
<evidence type="ECO:0000256" key="6">
    <source>
        <dbReference type="ARBA" id="ARBA00023306"/>
    </source>
</evidence>
<feature type="domain" description="Condensin complex subunit 1 C-terminal" evidence="8">
    <location>
        <begin position="100"/>
        <end position="251"/>
    </location>
</feature>
<keyword evidence="6" id="KW-0131">Cell cycle</keyword>
<evidence type="ECO:0000256" key="1">
    <source>
        <dbReference type="ARBA" id="ARBA00004123"/>
    </source>
</evidence>
<dbReference type="GO" id="GO:0000779">
    <property type="term" value="C:condensed chromosome, centromeric region"/>
    <property type="evidence" value="ECO:0007669"/>
    <property type="project" value="TreeGrafter"/>
</dbReference>
<dbReference type="PANTHER" id="PTHR14222:SF2">
    <property type="entry name" value="CONDENSIN COMPLEX SUBUNIT 1"/>
    <property type="match status" value="1"/>
</dbReference>